<keyword evidence="9 14" id="KW-0560">Oxidoreductase</keyword>
<organism evidence="14 15">
    <name type="scientific">Thermanaerothrix solaris</name>
    <dbReference type="NCBI Taxonomy" id="3058434"/>
    <lineage>
        <taxon>Bacteria</taxon>
        <taxon>Bacillati</taxon>
        <taxon>Chloroflexota</taxon>
        <taxon>Anaerolineae</taxon>
        <taxon>Anaerolineales</taxon>
        <taxon>Anaerolineaceae</taxon>
        <taxon>Thermanaerothrix</taxon>
    </lineage>
</organism>
<evidence type="ECO:0000313" key="14">
    <source>
        <dbReference type="EMBL" id="MDT8897289.1"/>
    </source>
</evidence>
<evidence type="ECO:0000313" key="15">
    <source>
        <dbReference type="Proteomes" id="UP001254165"/>
    </source>
</evidence>
<dbReference type="InterPro" id="IPR020904">
    <property type="entry name" value="Sc_DH/Rdtase_CS"/>
</dbReference>
<dbReference type="SMART" id="SM00822">
    <property type="entry name" value="PKS_KR"/>
    <property type="match status" value="1"/>
</dbReference>
<comment type="pathway">
    <text evidence="3">Sphingolipid metabolism.</text>
</comment>
<dbReference type="Gene3D" id="3.40.50.720">
    <property type="entry name" value="NAD(P)-binding Rossmann-like Domain"/>
    <property type="match status" value="1"/>
</dbReference>
<evidence type="ECO:0000256" key="5">
    <source>
        <dbReference type="ARBA" id="ARBA00022741"/>
    </source>
</evidence>
<sequence>MQTFNGRLALITGGSSGIGLALAHRLLAEGARVALLARDGQKLDQARARLLASFPQGEVSLWRADVANAPQVTTVLQTLLEQLGAPDLLVNSAGVARPGRFEDLPLDVFDQMIAVNYLGTVYVTKALVPAMLERGSGHIVNISSVAGFLNIYGYTAYGASKFAVRGFSDALRMELKPRGIGVSLVFPPDTDTPQLAYENQFKPEVTRALAGSAGVLSPDAVAQEILRGIRRGAYVILPGFETKVIYLLSRLLGAGVNPILDAMVRNALQKTRANQNLHRS</sequence>
<dbReference type="RefSeq" id="WP_315623942.1">
    <property type="nucleotide sequence ID" value="NZ_JAUHMF010000001.1"/>
</dbReference>
<dbReference type="InterPro" id="IPR002347">
    <property type="entry name" value="SDR_fam"/>
</dbReference>
<dbReference type="PANTHER" id="PTHR43550:SF3">
    <property type="entry name" value="3-KETODIHYDROSPHINGOSINE REDUCTASE"/>
    <property type="match status" value="1"/>
</dbReference>
<name>A0ABU3NKB8_9CHLR</name>
<keyword evidence="10" id="KW-0443">Lipid metabolism</keyword>
<proteinExistence type="inferred from homology"/>
<evidence type="ECO:0000256" key="3">
    <source>
        <dbReference type="ARBA" id="ARBA00004991"/>
    </source>
</evidence>
<evidence type="ECO:0000256" key="11">
    <source>
        <dbReference type="ARBA" id="ARBA00026112"/>
    </source>
</evidence>
<dbReference type="PROSITE" id="PS00061">
    <property type="entry name" value="ADH_SHORT"/>
    <property type="match status" value="1"/>
</dbReference>
<evidence type="ECO:0000256" key="10">
    <source>
        <dbReference type="ARBA" id="ARBA00023098"/>
    </source>
</evidence>
<gene>
    <name evidence="14" type="ORF">QYE77_03350</name>
</gene>
<comment type="subcellular location">
    <subcellularLocation>
        <location evidence="1">Endoplasmic reticulum</location>
    </subcellularLocation>
</comment>
<dbReference type="PRINTS" id="PR00081">
    <property type="entry name" value="GDHRDH"/>
</dbReference>
<comment type="pathway">
    <text evidence="2">Lipid metabolism; sphingolipid metabolism.</text>
</comment>
<dbReference type="PANTHER" id="PTHR43550">
    <property type="entry name" value="3-KETODIHYDROSPHINGOSINE REDUCTASE"/>
    <property type="match status" value="1"/>
</dbReference>
<feature type="domain" description="Ketoreductase" evidence="13">
    <location>
        <begin position="7"/>
        <end position="189"/>
    </location>
</feature>
<dbReference type="EMBL" id="JAUHMF010000001">
    <property type="protein sequence ID" value="MDT8897289.1"/>
    <property type="molecule type" value="Genomic_DNA"/>
</dbReference>
<keyword evidence="8" id="KW-0746">Sphingolipid metabolism</keyword>
<evidence type="ECO:0000256" key="1">
    <source>
        <dbReference type="ARBA" id="ARBA00004240"/>
    </source>
</evidence>
<evidence type="ECO:0000256" key="7">
    <source>
        <dbReference type="ARBA" id="ARBA00022857"/>
    </source>
</evidence>
<dbReference type="SUPFAM" id="SSF51735">
    <property type="entry name" value="NAD(P)-binding Rossmann-fold domains"/>
    <property type="match status" value="1"/>
</dbReference>
<evidence type="ECO:0000256" key="4">
    <source>
        <dbReference type="ARBA" id="ARBA00006484"/>
    </source>
</evidence>
<dbReference type="Proteomes" id="UP001254165">
    <property type="component" value="Unassembled WGS sequence"/>
</dbReference>
<reference evidence="14 15" key="1">
    <citation type="submission" date="2023-07" db="EMBL/GenBank/DDBJ databases">
        <title>Novel species of Thermanaerothrix with wide hydrolytic capabilities.</title>
        <authorList>
            <person name="Zayulina K.S."/>
            <person name="Podosokorskaya O.A."/>
            <person name="Elcheninov A.G."/>
        </authorList>
    </citation>
    <scope>NUCLEOTIDE SEQUENCE [LARGE SCALE GENOMIC DNA]</scope>
    <source>
        <strain evidence="14 15">4228-RoL</strain>
    </source>
</reference>
<evidence type="ECO:0000259" key="13">
    <source>
        <dbReference type="SMART" id="SM00822"/>
    </source>
</evidence>
<dbReference type="EC" id="1.1.1.102" evidence="11"/>
<keyword evidence="7" id="KW-0521">NADP</keyword>
<dbReference type="InterPro" id="IPR036291">
    <property type="entry name" value="NAD(P)-bd_dom_sf"/>
</dbReference>
<keyword evidence="5" id="KW-0547">Nucleotide-binding</keyword>
<dbReference type="GO" id="GO:0016491">
    <property type="term" value="F:oxidoreductase activity"/>
    <property type="evidence" value="ECO:0007669"/>
    <property type="project" value="UniProtKB-KW"/>
</dbReference>
<comment type="similarity">
    <text evidence="4 12">Belongs to the short-chain dehydrogenases/reductases (SDR) family.</text>
</comment>
<dbReference type="CDD" id="cd08939">
    <property type="entry name" value="KDSR-like_SDR_c"/>
    <property type="match status" value="1"/>
</dbReference>
<dbReference type="InterPro" id="IPR045022">
    <property type="entry name" value="KDSR-like"/>
</dbReference>
<protein>
    <recommendedName>
        <fullName evidence="11">3-dehydrosphinganine reductase</fullName>
        <ecNumber evidence="11">1.1.1.102</ecNumber>
    </recommendedName>
</protein>
<dbReference type="PRINTS" id="PR00080">
    <property type="entry name" value="SDRFAMILY"/>
</dbReference>
<dbReference type="Pfam" id="PF00106">
    <property type="entry name" value="adh_short"/>
    <property type="match status" value="1"/>
</dbReference>
<keyword evidence="6" id="KW-0256">Endoplasmic reticulum</keyword>
<accession>A0ABU3NKB8</accession>
<keyword evidence="15" id="KW-1185">Reference proteome</keyword>
<evidence type="ECO:0000256" key="9">
    <source>
        <dbReference type="ARBA" id="ARBA00023002"/>
    </source>
</evidence>
<evidence type="ECO:0000256" key="6">
    <source>
        <dbReference type="ARBA" id="ARBA00022824"/>
    </source>
</evidence>
<evidence type="ECO:0000256" key="2">
    <source>
        <dbReference type="ARBA" id="ARBA00004760"/>
    </source>
</evidence>
<dbReference type="InterPro" id="IPR057326">
    <property type="entry name" value="KR_dom"/>
</dbReference>
<comment type="caution">
    <text evidence="14">The sequence shown here is derived from an EMBL/GenBank/DDBJ whole genome shotgun (WGS) entry which is preliminary data.</text>
</comment>
<evidence type="ECO:0000256" key="12">
    <source>
        <dbReference type="RuleBase" id="RU000363"/>
    </source>
</evidence>
<evidence type="ECO:0000256" key="8">
    <source>
        <dbReference type="ARBA" id="ARBA00022919"/>
    </source>
</evidence>